<protein>
    <submittedName>
        <fullName evidence="2">EC1118_1D0_2718p</fullName>
    </submittedName>
</protein>
<keyword evidence="1" id="KW-1133">Transmembrane helix</keyword>
<keyword evidence="1" id="KW-0472">Membrane</keyword>
<dbReference type="Proteomes" id="UP000000286">
    <property type="component" value="Chromosome IV"/>
</dbReference>
<feature type="transmembrane region" description="Helical" evidence="1">
    <location>
        <begin position="69"/>
        <end position="90"/>
    </location>
</feature>
<reference evidence="2 3" key="1">
    <citation type="journal article" date="2009" name="Proc. Natl. Acad. Sci. U.S.A.">
        <title>Eukaryote-to-eukaryote gene transfer events revealed by the genome sequence of the wine yeast Saccharomyces cerevisiae EC1118.</title>
        <authorList>
            <person name="Novo M."/>
            <person name="Bigey F."/>
            <person name="Beyne E."/>
            <person name="Galeote V."/>
            <person name="Gavory F."/>
            <person name="Mallet S."/>
            <person name="Cambot B."/>
            <person name="Legras J.L."/>
            <person name="Wincker P."/>
            <person name="Casaregola S."/>
            <person name="Dequin S."/>
        </authorList>
    </citation>
    <scope>NUCLEOTIDE SEQUENCE [LARGE SCALE GENOMIC DNA]</scope>
    <source>
        <strain evidence="3">Lalvin EC1118 / Prise de mousse</strain>
    </source>
</reference>
<evidence type="ECO:0000313" key="3">
    <source>
        <dbReference type="Proteomes" id="UP000000286"/>
    </source>
</evidence>
<sequence length="104" mass="12251">MSKYYILIELMNDKKNTNSSCDIFSFYLNFSDNPFSSFRLKSRLLYGIFSCFLLFYSLKDLIGVFKQKCLYLSILLLWLLVLLFCLAKGLSHNLRADSFLQYPL</sequence>
<evidence type="ECO:0000313" key="2">
    <source>
        <dbReference type="EMBL" id="CAY78538.1"/>
    </source>
</evidence>
<feature type="transmembrane region" description="Helical" evidence="1">
    <location>
        <begin position="44"/>
        <end position="62"/>
    </location>
</feature>
<accession>C8Z4U9</accession>
<keyword evidence="1" id="KW-0812">Transmembrane</keyword>
<organism evidence="2 3">
    <name type="scientific">Saccharomyces cerevisiae (strain Lalvin EC1118 / Prise de mousse)</name>
    <name type="common">Baker's yeast</name>
    <dbReference type="NCBI Taxonomy" id="643680"/>
    <lineage>
        <taxon>Eukaryota</taxon>
        <taxon>Fungi</taxon>
        <taxon>Dikarya</taxon>
        <taxon>Ascomycota</taxon>
        <taxon>Saccharomycotina</taxon>
        <taxon>Saccharomycetes</taxon>
        <taxon>Saccharomycetales</taxon>
        <taxon>Saccharomycetaceae</taxon>
        <taxon>Saccharomyces</taxon>
    </lineage>
</organism>
<proteinExistence type="predicted"/>
<dbReference type="AlphaFoldDB" id="C8Z4U9"/>
<name>C8Z4U9_YEAS8</name>
<gene>
    <name evidence="2" type="ORF">EC1118_1D0_2718g</name>
</gene>
<dbReference type="EMBL" id="FN393063">
    <property type="protein sequence ID" value="CAY78538.1"/>
    <property type="molecule type" value="Genomic_DNA"/>
</dbReference>
<dbReference type="HOGENOM" id="CLU_2252170_0_0_1"/>
<evidence type="ECO:0000256" key="1">
    <source>
        <dbReference type="SAM" id="Phobius"/>
    </source>
</evidence>